<accession>A0A9N9NRK8</accession>
<keyword evidence="1" id="KW-1133">Transmembrane helix</keyword>
<reference evidence="2" key="1">
    <citation type="submission" date="2021-06" db="EMBL/GenBank/DDBJ databases">
        <authorList>
            <person name="Kallberg Y."/>
            <person name="Tangrot J."/>
            <person name="Rosling A."/>
        </authorList>
    </citation>
    <scope>NUCLEOTIDE SEQUENCE</scope>
    <source>
        <strain evidence="2">CL551</strain>
    </source>
</reference>
<evidence type="ECO:0000313" key="2">
    <source>
        <dbReference type="EMBL" id="CAG8753974.1"/>
    </source>
</evidence>
<evidence type="ECO:0000256" key="1">
    <source>
        <dbReference type="SAM" id="Phobius"/>
    </source>
</evidence>
<proteinExistence type="predicted"/>
<keyword evidence="1" id="KW-0812">Transmembrane</keyword>
<dbReference type="AlphaFoldDB" id="A0A9N9NRK8"/>
<sequence length="47" mass="5615">FGIKKEESGFVTKVFRIVEWVKREAGRLCIEFSTIFFVIAYPWLYIP</sequence>
<gene>
    <name evidence="2" type="ORF">AMORRO_LOCUS15485</name>
</gene>
<evidence type="ECO:0000313" key="3">
    <source>
        <dbReference type="Proteomes" id="UP000789342"/>
    </source>
</evidence>
<keyword evidence="1" id="KW-0472">Membrane</keyword>
<organism evidence="2 3">
    <name type="scientific">Acaulospora morrowiae</name>
    <dbReference type="NCBI Taxonomy" id="94023"/>
    <lineage>
        <taxon>Eukaryota</taxon>
        <taxon>Fungi</taxon>
        <taxon>Fungi incertae sedis</taxon>
        <taxon>Mucoromycota</taxon>
        <taxon>Glomeromycotina</taxon>
        <taxon>Glomeromycetes</taxon>
        <taxon>Diversisporales</taxon>
        <taxon>Acaulosporaceae</taxon>
        <taxon>Acaulospora</taxon>
    </lineage>
</organism>
<feature type="non-terminal residue" evidence="2">
    <location>
        <position position="1"/>
    </location>
</feature>
<dbReference type="EMBL" id="CAJVPV010036883">
    <property type="protein sequence ID" value="CAG8753974.1"/>
    <property type="molecule type" value="Genomic_DNA"/>
</dbReference>
<name>A0A9N9NRK8_9GLOM</name>
<feature type="non-terminal residue" evidence="2">
    <location>
        <position position="47"/>
    </location>
</feature>
<dbReference type="Proteomes" id="UP000789342">
    <property type="component" value="Unassembled WGS sequence"/>
</dbReference>
<comment type="caution">
    <text evidence="2">The sequence shown here is derived from an EMBL/GenBank/DDBJ whole genome shotgun (WGS) entry which is preliminary data.</text>
</comment>
<protein>
    <submittedName>
        <fullName evidence="2">319_t:CDS:1</fullName>
    </submittedName>
</protein>
<feature type="transmembrane region" description="Helical" evidence="1">
    <location>
        <begin position="28"/>
        <end position="46"/>
    </location>
</feature>
<keyword evidence="3" id="KW-1185">Reference proteome</keyword>